<dbReference type="EMBL" id="JAIQUM010000029">
    <property type="protein sequence ID" value="MBZ5751272.1"/>
    <property type="molecule type" value="Genomic_DNA"/>
</dbReference>
<reference evidence="1" key="1">
    <citation type="submission" date="2024-05" db="EMBL/GenBank/DDBJ databases">
        <title>Metabacillus sp. nov., isolated from the rhizosphere soil of tomato plants.</title>
        <authorList>
            <person name="Ma R."/>
        </authorList>
    </citation>
    <scope>NUCLEOTIDE SEQUENCE</scope>
    <source>
        <strain evidence="1">DBTR6</strain>
    </source>
</reference>
<accession>A0ABS7UT65</accession>
<dbReference type="Proteomes" id="UP001165287">
    <property type="component" value="Unassembled WGS sequence"/>
</dbReference>
<protein>
    <submittedName>
        <fullName evidence="1">Uncharacterized protein</fullName>
    </submittedName>
</protein>
<gene>
    <name evidence="1" type="ORF">K9V48_13700</name>
</gene>
<organism evidence="1 2">
    <name type="scientific">Metabacillus rhizolycopersici</name>
    <dbReference type="NCBI Taxonomy" id="2875709"/>
    <lineage>
        <taxon>Bacteria</taxon>
        <taxon>Bacillati</taxon>
        <taxon>Bacillota</taxon>
        <taxon>Bacilli</taxon>
        <taxon>Bacillales</taxon>
        <taxon>Bacillaceae</taxon>
        <taxon>Metabacillus</taxon>
    </lineage>
</organism>
<dbReference type="RefSeq" id="WP_224139537.1">
    <property type="nucleotide sequence ID" value="NZ_JAIQUM010000029.1"/>
</dbReference>
<evidence type="ECO:0000313" key="2">
    <source>
        <dbReference type="Proteomes" id="UP001165287"/>
    </source>
</evidence>
<proteinExistence type="predicted"/>
<name>A0ABS7UT65_9BACI</name>
<evidence type="ECO:0000313" key="1">
    <source>
        <dbReference type="EMBL" id="MBZ5751272.1"/>
    </source>
</evidence>
<comment type="caution">
    <text evidence="1">The sequence shown here is derived from an EMBL/GenBank/DDBJ whole genome shotgun (WGS) entry which is preliminary data.</text>
</comment>
<keyword evidence="2" id="KW-1185">Reference proteome</keyword>
<sequence length="116" mass="14117">MSLKSQLKHLERNIKPKEKGSVQEWRERFKRNEEMESVVDRTFSYRDVYIKVAAMNEGYEPRYEDETGLDVWYHNLKATYKYLEEKGKVPNTREPVLKNWNLEAYSNKYSKKVRYL</sequence>